<dbReference type="PROSITE" id="PS51819">
    <property type="entry name" value="VOC"/>
    <property type="match status" value="1"/>
</dbReference>
<dbReference type="InterPro" id="IPR029068">
    <property type="entry name" value="Glyas_Bleomycin-R_OHBP_Dase"/>
</dbReference>
<dbReference type="Proteomes" id="UP000059574">
    <property type="component" value="Chromosome"/>
</dbReference>
<dbReference type="Pfam" id="PF00903">
    <property type="entry name" value="Glyoxalase"/>
    <property type="match status" value="1"/>
</dbReference>
<sequence>MDRQVPPLDGVHHLKLPVCDLERSREWFQSRLGYVTAMEFREDGKVMGLALNHANGGPRLALRLDPTKAAASSGFDFFSIGVPTKDALDQLSERLTELGDTHSGVQVASLGWILPGLSDPDGHEIRFYTTESHKKAPEGQVYIVDKARPSGDPSTTKQLPAVL</sequence>
<proteinExistence type="predicted"/>
<dbReference type="InterPro" id="IPR004360">
    <property type="entry name" value="Glyas_Fos-R_dOase_dom"/>
</dbReference>
<dbReference type="InterPro" id="IPR037523">
    <property type="entry name" value="VOC_core"/>
</dbReference>
<reference evidence="3" key="1">
    <citation type="submission" date="2015-11" db="EMBL/GenBank/DDBJ databases">
        <authorList>
            <person name="Kumar R."/>
            <person name="Singh D."/>
            <person name="Swarnkar M.K."/>
            <person name="Singh A.K."/>
            <person name="Kumar S."/>
        </authorList>
    </citation>
    <scope>NUCLEOTIDE SEQUENCE [LARGE SCALE GENOMIC DNA]</scope>
    <source>
        <strain evidence="3">ERGS4:06</strain>
    </source>
</reference>
<organism evidence="2 3">
    <name type="scientific">Arthrobacter alpinus</name>
    <dbReference type="NCBI Taxonomy" id="656366"/>
    <lineage>
        <taxon>Bacteria</taxon>
        <taxon>Bacillati</taxon>
        <taxon>Actinomycetota</taxon>
        <taxon>Actinomycetes</taxon>
        <taxon>Micrococcales</taxon>
        <taxon>Micrococcaceae</taxon>
        <taxon>Arthrobacter</taxon>
    </lineage>
</organism>
<evidence type="ECO:0000313" key="3">
    <source>
        <dbReference type="Proteomes" id="UP000059574"/>
    </source>
</evidence>
<dbReference type="AlphaFoldDB" id="A0A0S2LZZ8"/>
<evidence type="ECO:0000313" key="2">
    <source>
        <dbReference type="EMBL" id="ALO67023.1"/>
    </source>
</evidence>
<dbReference type="Gene3D" id="3.10.180.10">
    <property type="entry name" value="2,3-Dihydroxybiphenyl 1,2-Dioxygenase, domain 1"/>
    <property type="match status" value="1"/>
</dbReference>
<feature type="domain" description="VOC" evidence="1">
    <location>
        <begin position="10"/>
        <end position="130"/>
    </location>
</feature>
<dbReference type="SUPFAM" id="SSF54593">
    <property type="entry name" value="Glyoxalase/Bleomycin resistance protein/Dihydroxybiphenyl dioxygenase"/>
    <property type="match status" value="1"/>
</dbReference>
<name>A0A0S2LZZ8_9MICC</name>
<reference evidence="2 3" key="2">
    <citation type="journal article" date="2016" name="J. Biotechnol.">
        <title>Complete genome sequence of Arthrobacter alpinus ERGS4:06, a yellow pigmented bacterium tolerant to cold and radiations isolated from Sikkim Himalaya.</title>
        <authorList>
            <person name="Kumar R."/>
            <person name="Singh D."/>
            <person name="Swarnkar M.K."/>
            <person name="Singh A.K."/>
            <person name="Kumar S."/>
        </authorList>
    </citation>
    <scope>NUCLEOTIDE SEQUENCE [LARGE SCALE GENOMIC DNA]</scope>
    <source>
        <strain evidence="2 3">ERGS4:06</strain>
    </source>
</reference>
<dbReference type="EMBL" id="CP013200">
    <property type="protein sequence ID" value="ALO67023.1"/>
    <property type="molecule type" value="Genomic_DNA"/>
</dbReference>
<dbReference type="RefSeq" id="WP_193393482.1">
    <property type="nucleotide sequence ID" value="NZ_CP013200.1"/>
</dbReference>
<gene>
    <name evidence="2" type="ORF">AS189_11615</name>
</gene>
<protein>
    <submittedName>
        <fullName evidence="2">Glyoxalase-like domain protein</fullName>
    </submittedName>
</protein>
<accession>A0A0S2LZZ8</accession>
<evidence type="ECO:0000259" key="1">
    <source>
        <dbReference type="PROSITE" id="PS51819"/>
    </source>
</evidence>